<dbReference type="Proteomes" id="UP001732700">
    <property type="component" value="Chromosome 4C"/>
</dbReference>
<proteinExistence type="predicted"/>
<evidence type="ECO:0000313" key="1">
    <source>
        <dbReference type="EnsemblPlants" id="AVESA.00010b.r2.4CG1268390.1.CDS.1"/>
    </source>
</evidence>
<reference evidence="1" key="1">
    <citation type="submission" date="2021-05" db="EMBL/GenBank/DDBJ databases">
        <authorList>
            <person name="Scholz U."/>
            <person name="Mascher M."/>
            <person name="Fiebig A."/>
        </authorList>
    </citation>
    <scope>NUCLEOTIDE SEQUENCE [LARGE SCALE GENOMIC DNA]</scope>
</reference>
<dbReference type="EnsemblPlants" id="AVESA.00010b.r2.4CG1268390.1">
    <property type="protein sequence ID" value="AVESA.00010b.r2.4CG1268390.1.CDS.1"/>
    <property type="gene ID" value="AVESA.00010b.r2.4CG1268390"/>
</dbReference>
<name>A0ACD5WQT6_AVESA</name>
<reference evidence="1" key="2">
    <citation type="submission" date="2025-09" db="UniProtKB">
        <authorList>
            <consortium name="EnsemblPlants"/>
        </authorList>
    </citation>
    <scope>IDENTIFICATION</scope>
</reference>
<protein>
    <submittedName>
        <fullName evidence="1">Uncharacterized protein</fullName>
    </submittedName>
</protein>
<sequence length="336" mass="37266">MANSPIIGPVPFKDVDDTSSTSSAAGLVMVAAEHAELVSALPGGTFLKDEWKMRCYHGCWLLEKWVAGGIQLQRLFQPRPDDVIVASFPKSGTTWVIALTFATMARALYPPADAGHPLLRLNPHECLPFLENLYRSGTEAKLEALPSPRLMNTHMPLGILPPGRGCKIVYACREPKDVLVSLWLYYKSMVPDLTLDTTFQSVCRGGEIYGPVSDHVLGYWRASRAHPEKILFLRYEELLRDPADNVRKLARFLGVPFSDSEEEAGVVADIVRLCSFGHLRGLEPNKTGHVGGYFPRDALFRKGVAGDWVNHLTPEMARRLDETVAAKMHAEGLVFQ</sequence>
<keyword evidence="2" id="KW-1185">Reference proteome</keyword>
<organism evidence="1 2">
    <name type="scientific">Avena sativa</name>
    <name type="common">Oat</name>
    <dbReference type="NCBI Taxonomy" id="4498"/>
    <lineage>
        <taxon>Eukaryota</taxon>
        <taxon>Viridiplantae</taxon>
        <taxon>Streptophyta</taxon>
        <taxon>Embryophyta</taxon>
        <taxon>Tracheophyta</taxon>
        <taxon>Spermatophyta</taxon>
        <taxon>Magnoliopsida</taxon>
        <taxon>Liliopsida</taxon>
        <taxon>Poales</taxon>
        <taxon>Poaceae</taxon>
        <taxon>BOP clade</taxon>
        <taxon>Pooideae</taxon>
        <taxon>Poodae</taxon>
        <taxon>Poeae</taxon>
        <taxon>Poeae Chloroplast Group 1 (Aveneae type)</taxon>
        <taxon>Aveninae</taxon>
        <taxon>Avena</taxon>
    </lineage>
</organism>
<accession>A0ACD5WQT6</accession>
<evidence type="ECO:0000313" key="2">
    <source>
        <dbReference type="Proteomes" id="UP001732700"/>
    </source>
</evidence>